<dbReference type="WBParaSite" id="GPUH_0001584301-mRNA-1">
    <property type="protein sequence ID" value="GPUH_0001584301-mRNA-1"/>
    <property type="gene ID" value="GPUH_0001584301"/>
</dbReference>
<evidence type="ECO:0000256" key="3">
    <source>
        <dbReference type="ARBA" id="ARBA00021452"/>
    </source>
</evidence>
<comment type="function">
    <text evidence="9">Promotes transcriptional elongation by Su(Tpl)/ELL. Essential for development.</text>
</comment>
<organism evidence="12">
    <name type="scientific">Gongylonema pulchrum</name>
    <dbReference type="NCBI Taxonomy" id="637853"/>
    <lineage>
        <taxon>Eukaryota</taxon>
        <taxon>Metazoa</taxon>
        <taxon>Ecdysozoa</taxon>
        <taxon>Nematoda</taxon>
        <taxon>Chromadorea</taxon>
        <taxon>Rhabditida</taxon>
        <taxon>Spirurina</taxon>
        <taxon>Spiruromorpha</taxon>
        <taxon>Spiruroidea</taxon>
        <taxon>Gongylonematidae</taxon>
        <taxon>Gongylonema</taxon>
    </lineage>
</organism>
<protein>
    <recommendedName>
        <fullName evidence="3">Ell-associated factor Eaf</fullName>
    </recommendedName>
</protein>
<dbReference type="InterPro" id="IPR019194">
    <property type="entry name" value="Tscrpt_elong_fac_Eaf_N"/>
</dbReference>
<evidence type="ECO:0000313" key="12">
    <source>
        <dbReference type="WBParaSite" id="GPUH_0001584301-mRNA-1"/>
    </source>
</evidence>
<evidence type="ECO:0000259" key="11">
    <source>
        <dbReference type="Pfam" id="PF09816"/>
    </source>
</evidence>
<keyword evidence="6" id="KW-0010">Activator</keyword>
<dbReference type="AlphaFoldDB" id="A0A183E4D0"/>
<evidence type="ECO:0000256" key="5">
    <source>
        <dbReference type="ARBA" id="ARBA00023015"/>
    </source>
</evidence>
<evidence type="ECO:0000256" key="6">
    <source>
        <dbReference type="ARBA" id="ARBA00023159"/>
    </source>
</evidence>
<evidence type="ECO:0000256" key="2">
    <source>
        <dbReference type="ARBA" id="ARBA00007798"/>
    </source>
</evidence>
<dbReference type="GO" id="GO:0006368">
    <property type="term" value="P:transcription elongation by RNA polymerase II"/>
    <property type="evidence" value="ECO:0007669"/>
    <property type="project" value="InterPro"/>
</dbReference>
<evidence type="ECO:0000256" key="8">
    <source>
        <dbReference type="ARBA" id="ARBA00023242"/>
    </source>
</evidence>
<evidence type="ECO:0000256" key="7">
    <source>
        <dbReference type="ARBA" id="ARBA00023163"/>
    </source>
</evidence>
<feature type="region of interest" description="Disordered" evidence="10">
    <location>
        <begin position="107"/>
        <end position="191"/>
    </location>
</feature>
<feature type="domain" description="Transcription elongation factor Eaf N-terminal" evidence="11">
    <location>
        <begin position="13"/>
        <end position="70"/>
    </location>
</feature>
<dbReference type="InterPro" id="IPR027093">
    <property type="entry name" value="EAF_fam"/>
</dbReference>
<dbReference type="Pfam" id="PF09816">
    <property type="entry name" value="EAF"/>
    <property type="match status" value="1"/>
</dbReference>
<evidence type="ECO:0000256" key="4">
    <source>
        <dbReference type="ARBA" id="ARBA00022553"/>
    </source>
</evidence>
<keyword evidence="7" id="KW-0804">Transcription</keyword>
<comment type="subcellular location">
    <subcellularLocation>
        <location evidence="1">Nucleus</location>
    </subcellularLocation>
</comment>
<keyword evidence="4" id="KW-0597">Phosphoprotein</keyword>
<evidence type="ECO:0000256" key="9">
    <source>
        <dbReference type="ARBA" id="ARBA00025617"/>
    </source>
</evidence>
<dbReference type="GO" id="GO:0032783">
    <property type="term" value="C:super elongation complex"/>
    <property type="evidence" value="ECO:0007669"/>
    <property type="project" value="InterPro"/>
</dbReference>
<evidence type="ECO:0000256" key="1">
    <source>
        <dbReference type="ARBA" id="ARBA00004123"/>
    </source>
</evidence>
<dbReference type="PANTHER" id="PTHR15970">
    <property type="entry name" value="ELL-ASSOCIATED FACTOR EAF"/>
    <property type="match status" value="1"/>
</dbReference>
<proteinExistence type="inferred from homology"/>
<evidence type="ECO:0000256" key="10">
    <source>
        <dbReference type="SAM" id="MobiDB-lite"/>
    </source>
</evidence>
<accession>A0A183E4D0</accession>
<name>A0A183E4D0_9BILA</name>
<feature type="compositionally biased region" description="Polar residues" evidence="10">
    <location>
        <begin position="180"/>
        <end position="191"/>
    </location>
</feature>
<comment type="similarity">
    <text evidence="2">Belongs to the EAF family.</text>
</comment>
<keyword evidence="5" id="KW-0805">Transcription regulation</keyword>
<sequence>LAGEKETFIAFGGNGDVQVAVPGEGNALTVFKGAQKPVKGEKECLLFYDQSTGEVRIEKLSSVMSVKKTSFTMNPRHFSILCPLNLASHLRRLFIYGRHFGSCSDSSLLSSSESDDSESEGLEKSRASLTQKISASRSSSSSDDDYNENDVRSSDSGDDDDLQEALEQQLRSESMPAIDGTTTVKQTKQYSQLLSNPKKLLHDDLQLSESSDED</sequence>
<reference evidence="12" key="1">
    <citation type="submission" date="2016-06" db="UniProtKB">
        <authorList>
            <consortium name="WormBaseParasite"/>
        </authorList>
    </citation>
    <scope>IDENTIFICATION</scope>
</reference>
<keyword evidence="8" id="KW-0539">Nucleus</keyword>
<dbReference type="PANTHER" id="PTHR15970:SF2">
    <property type="entry name" value="ELL-ASSOCIATED FACTOR EAF"/>
    <property type="match status" value="1"/>
</dbReference>
<dbReference type="GO" id="GO:0003711">
    <property type="term" value="F:transcription elongation factor activity"/>
    <property type="evidence" value="ECO:0007669"/>
    <property type="project" value="TreeGrafter"/>
</dbReference>